<keyword evidence="2" id="KW-0732">Signal</keyword>
<evidence type="ECO:0000313" key="4">
    <source>
        <dbReference type="EMBL" id="TXC62469.1"/>
    </source>
</evidence>
<dbReference type="SUPFAM" id="SSF53187">
    <property type="entry name" value="Zn-dependent exopeptidases"/>
    <property type="match status" value="1"/>
</dbReference>
<comment type="caution">
    <text evidence="4">The sequence shown here is derived from an EMBL/GenBank/DDBJ whole genome shotgun (WGS) entry which is preliminary data.</text>
</comment>
<protein>
    <submittedName>
        <fullName evidence="4">M20/M25/M40 family metallo-hydrolase</fullName>
    </submittedName>
</protein>
<proteinExistence type="predicted"/>
<dbReference type="RefSeq" id="WP_147041857.1">
    <property type="nucleotide sequence ID" value="NZ_BAABIR010000001.1"/>
</dbReference>
<feature type="domain" description="Peptidase M28" evidence="3">
    <location>
        <begin position="112"/>
        <end position="328"/>
    </location>
</feature>
<reference evidence="4 5" key="1">
    <citation type="journal article" date="2015" name="J. Microbiol.">
        <title>Sphingosinicella ginsenosidimutans sp. nov., with ginsenoside converting activity.</title>
        <authorList>
            <person name="Kim J.K."/>
            <person name="Kang M.S."/>
            <person name="Park S.C."/>
            <person name="Kim K.M."/>
            <person name="Choi K."/>
            <person name="Yoon M.H."/>
            <person name="Im W.T."/>
        </authorList>
    </citation>
    <scope>NUCLEOTIDE SEQUENCE [LARGE SCALE GENOMIC DNA]</scope>
    <source>
        <strain evidence="4 5">BS-11</strain>
    </source>
</reference>
<name>A0A5C6TQG5_9SPHN</name>
<keyword evidence="5" id="KW-1185">Reference proteome</keyword>
<evidence type="ECO:0000256" key="1">
    <source>
        <dbReference type="SAM" id="MobiDB-lite"/>
    </source>
</evidence>
<dbReference type="OrthoDB" id="9787436at2"/>
<dbReference type="PANTHER" id="PTHR12147:SF26">
    <property type="entry name" value="PEPTIDASE M28 DOMAIN-CONTAINING PROTEIN"/>
    <property type="match status" value="1"/>
</dbReference>
<organism evidence="4 5">
    <name type="scientific">Allosphingosinicella ginsenosidimutans</name>
    <dbReference type="NCBI Taxonomy" id="1176539"/>
    <lineage>
        <taxon>Bacteria</taxon>
        <taxon>Pseudomonadati</taxon>
        <taxon>Pseudomonadota</taxon>
        <taxon>Alphaproteobacteria</taxon>
        <taxon>Sphingomonadales</taxon>
        <taxon>Sphingomonadaceae</taxon>
        <taxon>Allosphingosinicella</taxon>
    </lineage>
</organism>
<evidence type="ECO:0000256" key="2">
    <source>
        <dbReference type="SAM" id="SignalP"/>
    </source>
</evidence>
<dbReference type="InterPro" id="IPR045175">
    <property type="entry name" value="M28_fam"/>
</dbReference>
<feature type="region of interest" description="Disordered" evidence="1">
    <location>
        <begin position="457"/>
        <end position="481"/>
    </location>
</feature>
<keyword evidence="4" id="KW-0378">Hydrolase</keyword>
<dbReference type="Gene3D" id="3.40.630.10">
    <property type="entry name" value="Zn peptidases"/>
    <property type="match status" value="1"/>
</dbReference>
<sequence length="481" mass="51974">MRKQLAPIAALFLAIPAAAQNAPPPAPSLREIVDQVSQERLHATVERLVAFGTRHTLSVRDNPTRGIGAALNWAESEFRRHSQACGGCLEIVRPSDTVTNARIPTPSLVEDVVAIQRGTTDPTRVIVITGHIDSRVTDVMNTTADAPGANDDGSGTAAVLEAARVLSRYRFPATIVYAAVTGEEQGLNGSTILAQYAKDHHWRVEADFNNDIIGNSCGADGVCDDSHVRVLSEGVRADATPELIAAQRSRGGFNDSPSRNLSRFVADIADEIAVGLDVRQIWRTDRFGRGGDHIPFQRLGYPAIRFSVAVENYNWQHQDLRTENGIAYGDTIDHMDFAYLRKVTQLNIAAIAALARAPMPPEPVVEGAVSTDTTLTWPIVPGAVDYIVRWRRTDASNWEQSTRHSQTPGQIMATSWIGNTPSGQLIGGTSDMGVILHHIRVDDWVFGVSAVAADGSESPVASAVPGGAFEPWVNPPARQPR</sequence>
<dbReference type="Pfam" id="PF04389">
    <property type="entry name" value="Peptidase_M28"/>
    <property type="match status" value="1"/>
</dbReference>
<dbReference type="Proteomes" id="UP000321249">
    <property type="component" value="Unassembled WGS sequence"/>
</dbReference>
<dbReference type="GO" id="GO:0006508">
    <property type="term" value="P:proteolysis"/>
    <property type="evidence" value="ECO:0007669"/>
    <property type="project" value="InterPro"/>
</dbReference>
<evidence type="ECO:0000313" key="5">
    <source>
        <dbReference type="Proteomes" id="UP000321249"/>
    </source>
</evidence>
<evidence type="ECO:0000259" key="3">
    <source>
        <dbReference type="Pfam" id="PF04389"/>
    </source>
</evidence>
<gene>
    <name evidence="4" type="ORF">FRZ32_01640</name>
</gene>
<dbReference type="PANTHER" id="PTHR12147">
    <property type="entry name" value="METALLOPEPTIDASE M28 FAMILY MEMBER"/>
    <property type="match status" value="1"/>
</dbReference>
<accession>A0A5C6TQG5</accession>
<dbReference type="GO" id="GO:0008235">
    <property type="term" value="F:metalloexopeptidase activity"/>
    <property type="evidence" value="ECO:0007669"/>
    <property type="project" value="InterPro"/>
</dbReference>
<feature type="chain" id="PRO_5022768161" evidence="2">
    <location>
        <begin position="20"/>
        <end position="481"/>
    </location>
</feature>
<dbReference type="InterPro" id="IPR007484">
    <property type="entry name" value="Peptidase_M28"/>
</dbReference>
<dbReference type="EMBL" id="VOQQ01000001">
    <property type="protein sequence ID" value="TXC62469.1"/>
    <property type="molecule type" value="Genomic_DNA"/>
</dbReference>
<dbReference type="AlphaFoldDB" id="A0A5C6TQG5"/>
<feature type="signal peptide" evidence="2">
    <location>
        <begin position="1"/>
        <end position="19"/>
    </location>
</feature>